<proteinExistence type="predicted"/>
<protein>
    <submittedName>
        <fullName evidence="1">Uncharacterized protein</fullName>
    </submittedName>
</protein>
<evidence type="ECO:0000313" key="1">
    <source>
        <dbReference type="EMBL" id="JAE33949.1"/>
    </source>
</evidence>
<sequence length="54" mass="6487">MLHVIFQSHFQLNTSKFANLGIFLCSCHTFRQVYFVMLKYHLTDERSYQQPVAF</sequence>
<reference evidence="1" key="1">
    <citation type="submission" date="2014-09" db="EMBL/GenBank/DDBJ databases">
        <authorList>
            <person name="Magalhaes I.L.F."/>
            <person name="Oliveira U."/>
            <person name="Santos F.R."/>
            <person name="Vidigal T.H.D.A."/>
            <person name="Brescovit A.D."/>
            <person name="Santos A.J."/>
        </authorList>
    </citation>
    <scope>NUCLEOTIDE SEQUENCE</scope>
    <source>
        <tissue evidence="1">Shoot tissue taken approximately 20 cm above the soil surface</tissue>
    </source>
</reference>
<reference evidence="1" key="2">
    <citation type="journal article" date="2015" name="Data Brief">
        <title>Shoot transcriptome of the giant reed, Arundo donax.</title>
        <authorList>
            <person name="Barrero R.A."/>
            <person name="Guerrero F.D."/>
            <person name="Moolhuijzen P."/>
            <person name="Goolsby J.A."/>
            <person name="Tidwell J."/>
            <person name="Bellgard S.E."/>
            <person name="Bellgard M.I."/>
        </authorList>
    </citation>
    <scope>NUCLEOTIDE SEQUENCE</scope>
    <source>
        <tissue evidence="1">Shoot tissue taken approximately 20 cm above the soil surface</tissue>
    </source>
</reference>
<name>A0A0A9HDQ7_ARUDO</name>
<organism evidence="1">
    <name type="scientific">Arundo donax</name>
    <name type="common">Giant reed</name>
    <name type="synonym">Donax arundinaceus</name>
    <dbReference type="NCBI Taxonomy" id="35708"/>
    <lineage>
        <taxon>Eukaryota</taxon>
        <taxon>Viridiplantae</taxon>
        <taxon>Streptophyta</taxon>
        <taxon>Embryophyta</taxon>
        <taxon>Tracheophyta</taxon>
        <taxon>Spermatophyta</taxon>
        <taxon>Magnoliopsida</taxon>
        <taxon>Liliopsida</taxon>
        <taxon>Poales</taxon>
        <taxon>Poaceae</taxon>
        <taxon>PACMAD clade</taxon>
        <taxon>Arundinoideae</taxon>
        <taxon>Arundineae</taxon>
        <taxon>Arundo</taxon>
    </lineage>
</organism>
<accession>A0A0A9HDQ7</accession>
<dbReference type="AlphaFoldDB" id="A0A0A9HDQ7"/>
<dbReference type="EMBL" id="GBRH01163947">
    <property type="protein sequence ID" value="JAE33949.1"/>
    <property type="molecule type" value="Transcribed_RNA"/>
</dbReference>